<dbReference type="GO" id="GO:0005886">
    <property type="term" value="C:plasma membrane"/>
    <property type="evidence" value="ECO:0007669"/>
    <property type="project" value="UniProtKB-SubCell"/>
</dbReference>
<comment type="pathway">
    <text evidence="12">Cell wall biogenesis; peptidoglycan biosynthesis.</text>
</comment>
<evidence type="ECO:0000313" key="16">
    <source>
        <dbReference type="Proteomes" id="UP000215465"/>
    </source>
</evidence>
<evidence type="ECO:0000256" key="7">
    <source>
        <dbReference type="ARBA" id="ARBA00022960"/>
    </source>
</evidence>
<comment type="catalytic activity">
    <reaction evidence="12">
        <text>[GlcNAc-(1-&gt;4)-Mur2Ac(oyl-L-Ala-gamma-D-Glu-L-Lys-D-Ala-D-Ala)](n)-di-trans,octa-cis-undecaprenyl diphosphate + beta-D-GlcNAc-(1-&gt;4)-Mur2Ac(oyl-L-Ala-gamma-D-Glu-L-Lys-D-Ala-D-Ala)-di-trans,octa-cis-undecaprenyl diphosphate = [GlcNAc-(1-&gt;4)-Mur2Ac(oyl-L-Ala-gamma-D-Glu-L-Lys-D-Ala-D-Ala)](n+1)-di-trans,octa-cis-undecaprenyl diphosphate + di-trans,octa-cis-undecaprenyl diphosphate + H(+)</text>
        <dbReference type="Rhea" id="RHEA:23708"/>
        <dbReference type="Rhea" id="RHEA-COMP:9602"/>
        <dbReference type="Rhea" id="RHEA-COMP:9603"/>
        <dbReference type="ChEBI" id="CHEBI:15378"/>
        <dbReference type="ChEBI" id="CHEBI:58405"/>
        <dbReference type="ChEBI" id="CHEBI:60033"/>
        <dbReference type="ChEBI" id="CHEBI:78435"/>
        <dbReference type="EC" id="2.4.99.28"/>
    </reaction>
</comment>
<dbReference type="PANTHER" id="PTHR30400:SF0">
    <property type="entry name" value="BIOSYNTHETIC PEPTIDOGLYCAN TRANSGLYCOSYLASE"/>
    <property type="match status" value="1"/>
</dbReference>
<reference evidence="15 16" key="1">
    <citation type="submission" date="2017-06" db="EMBL/GenBank/DDBJ databases">
        <authorList>
            <consortium name="Pathogen Informatics"/>
        </authorList>
    </citation>
    <scope>NUCLEOTIDE SEQUENCE [LARGE SCALE GENOMIC DNA]</scope>
    <source>
        <strain evidence="15 16">NCTC10596</strain>
    </source>
</reference>
<evidence type="ECO:0000256" key="1">
    <source>
        <dbReference type="ARBA" id="ARBA00004377"/>
    </source>
</evidence>
<dbReference type="RefSeq" id="WP_003823666.1">
    <property type="nucleotide sequence ID" value="NZ_CAJPRZ010000001.1"/>
</dbReference>
<dbReference type="InterPro" id="IPR036950">
    <property type="entry name" value="PBP_transglycosylase"/>
</dbReference>
<dbReference type="Pfam" id="PF00912">
    <property type="entry name" value="Transgly"/>
    <property type="match status" value="1"/>
</dbReference>
<dbReference type="GO" id="GO:0009274">
    <property type="term" value="C:peptidoglycan-based cell wall"/>
    <property type="evidence" value="ECO:0007669"/>
    <property type="project" value="InterPro"/>
</dbReference>
<dbReference type="GO" id="GO:0016763">
    <property type="term" value="F:pentosyltransferase activity"/>
    <property type="evidence" value="ECO:0007669"/>
    <property type="project" value="InterPro"/>
</dbReference>
<dbReference type="GeneID" id="60769803"/>
<evidence type="ECO:0000256" key="4">
    <source>
        <dbReference type="ARBA" id="ARBA00022676"/>
    </source>
</evidence>
<dbReference type="AlphaFoldDB" id="A0A8B4GP21"/>
<dbReference type="Gene3D" id="1.10.3810.10">
    <property type="entry name" value="Biosynthetic peptidoglycan transglycosylase-like"/>
    <property type="match status" value="1"/>
</dbReference>
<gene>
    <name evidence="15" type="primary">pbpD</name>
    <name evidence="12" type="synonym">mtgA</name>
    <name evidence="15" type="ORF">SAMEA4412678_00910</name>
</gene>
<comment type="function">
    <text evidence="12">Peptidoglycan polymerase that catalyzes glycan chain elongation from lipid-linked precursors.</text>
</comment>
<proteinExistence type="inferred from homology"/>
<dbReference type="InterPro" id="IPR001264">
    <property type="entry name" value="Glyco_trans_51"/>
</dbReference>
<feature type="domain" description="Glycosyl transferase family 51" evidence="14">
    <location>
        <begin position="75"/>
        <end position="246"/>
    </location>
</feature>
<keyword evidence="11 12" id="KW-0961">Cell wall biogenesis/degradation</keyword>
<evidence type="ECO:0000256" key="3">
    <source>
        <dbReference type="ARBA" id="ARBA00022519"/>
    </source>
</evidence>
<organism evidence="15 16">
    <name type="scientific">Eikenella corrodens</name>
    <dbReference type="NCBI Taxonomy" id="539"/>
    <lineage>
        <taxon>Bacteria</taxon>
        <taxon>Pseudomonadati</taxon>
        <taxon>Pseudomonadota</taxon>
        <taxon>Betaproteobacteria</taxon>
        <taxon>Neisseriales</taxon>
        <taxon>Neisseriaceae</taxon>
        <taxon>Eikenella</taxon>
    </lineage>
</organism>
<evidence type="ECO:0000256" key="5">
    <source>
        <dbReference type="ARBA" id="ARBA00022679"/>
    </source>
</evidence>
<keyword evidence="7 12" id="KW-0133">Cell shape</keyword>
<evidence type="ECO:0000256" key="9">
    <source>
        <dbReference type="ARBA" id="ARBA00022989"/>
    </source>
</evidence>
<keyword evidence="3 12" id="KW-0997">Cell inner membrane</keyword>
<dbReference type="SUPFAM" id="SSF53955">
    <property type="entry name" value="Lysozyme-like"/>
    <property type="match status" value="1"/>
</dbReference>
<keyword evidence="10 12" id="KW-0472">Membrane</keyword>
<keyword evidence="8 12" id="KW-0573">Peptidoglycan synthesis</keyword>
<evidence type="ECO:0000256" key="12">
    <source>
        <dbReference type="HAMAP-Rule" id="MF_00766"/>
    </source>
</evidence>
<accession>A0A8B4GP21</accession>
<dbReference type="GO" id="GO:0071555">
    <property type="term" value="P:cell wall organization"/>
    <property type="evidence" value="ECO:0007669"/>
    <property type="project" value="UniProtKB-KW"/>
</dbReference>
<dbReference type="NCBIfam" id="TIGR02070">
    <property type="entry name" value="mono_pep_trsgly"/>
    <property type="match status" value="1"/>
</dbReference>
<dbReference type="UniPathway" id="UPA00219"/>
<protein>
    <recommendedName>
        <fullName evidence="12">Biosynthetic peptidoglycan transglycosylase</fullName>
        <ecNumber evidence="12">2.4.99.28</ecNumber>
    </recommendedName>
    <alternativeName>
        <fullName evidence="12">Glycan polymerase</fullName>
    </alternativeName>
    <alternativeName>
        <fullName evidence="12">Peptidoglycan glycosyltransferase MtgA</fullName>
        <shortName evidence="12">PGT</shortName>
    </alternativeName>
</protein>
<evidence type="ECO:0000256" key="10">
    <source>
        <dbReference type="ARBA" id="ARBA00023136"/>
    </source>
</evidence>
<dbReference type="GO" id="GO:0008955">
    <property type="term" value="F:peptidoglycan glycosyltransferase activity"/>
    <property type="evidence" value="ECO:0007669"/>
    <property type="project" value="UniProtKB-UniRule"/>
</dbReference>
<dbReference type="GO" id="GO:0008360">
    <property type="term" value="P:regulation of cell shape"/>
    <property type="evidence" value="ECO:0007669"/>
    <property type="project" value="UniProtKB-KW"/>
</dbReference>
<evidence type="ECO:0000313" key="15">
    <source>
        <dbReference type="EMBL" id="SNW08189.1"/>
    </source>
</evidence>
<keyword evidence="6 12" id="KW-0812">Transmembrane</keyword>
<keyword evidence="4 12" id="KW-0328">Glycosyltransferase</keyword>
<dbReference type="KEGG" id="ecor:SAMEA4412678_0910"/>
<keyword evidence="9 12" id="KW-1133">Transmembrane helix</keyword>
<dbReference type="InterPro" id="IPR023346">
    <property type="entry name" value="Lysozyme-like_dom_sf"/>
</dbReference>
<comment type="similarity">
    <text evidence="12">Belongs to the glycosyltransferase 51 family.</text>
</comment>
<feature type="transmembrane region" description="Helical" evidence="12">
    <location>
        <begin position="37"/>
        <end position="59"/>
    </location>
</feature>
<dbReference type="EC" id="2.4.99.28" evidence="12"/>
<evidence type="ECO:0000259" key="14">
    <source>
        <dbReference type="Pfam" id="PF00912"/>
    </source>
</evidence>
<evidence type="ECO:0000256" key="6">
    <source>
        <dbReference type="ARBA" id="ARBA00022692"/>
    </source>
</evidence>
<dbReference type="Proteomes" id="UP000215465">
    <property type="component" value="Chromosome 1"/>
</dbReference>
<dbReference type="PANTHER" id="PTHR30400">
    <property type="entry name" value="MONOFUNCTIONAL BIOSYNTHETIC PEPTIDOGLYCAN TRANSGLYCOSYLASE"/>
    <property type="match status" value="1"/>
</dbReference>
<keyword evidence="2 12" id="KW-1003">Cell membrane</keyword>
<feature type="region of interest" description="Disordered" evidence="13">
    <location>
        <begin position="1"/>
        <end position="25"/>
    </location>
</feature>
<comment type="subcellular location">
    <subcellularLocation>
        <location evidence="1 12">Cell inner membrane</location>
        <topology evidence="1 12">Single-pass membrane protein</topology>
    </subcellularLocation>
</comment>
<evidence type="ECO:0000256" key="8">
    <source>
        <dbReference type="ARBA" id="ARBA00022984"/>
    </source>
</evidence>
<dbReference type="HAMAP" id="MF_00766">
    <property type="entry name" value="PGT_MtgA"/>
    <property type="match status" value="1"/>
</dbReference>
<evidence type="ECO:0000256" key="13">
    <source>
        <dbReference type="SAM" id="MobiDB-lite"/>
    </source>
</evidence>
<dbReference type="GO" id="GO:0009252">
    <property type="term" value="P:peptidoglycan biosynthetic process"/>
    <property type="evidence" value="ECO:0007669"/>
    <property type="project" value="UniProtKB-UniRule"/>
</dbReference>
<evidence type="ECO:0000256" key="11">
    <source>
        <dbReference type="ARBA" id="ARBA00023316"/>
    </source>
</evidence>
<name>A0A8B4GP21_EIKCO</name>
<evidence type="ECO:0000256" key="2">
    <source>
        <dbReference type="ARBA" id="ARBA00022475"/>
    </source>
</evidence>
<dbReference type="EMBL" id="LT906482">
    <property type="protein sequence ID" value="SNW08189.1"/>
    <property type="molecule type" value="Genomic_DNA"/>
</dbReference>
<keyword evidence="5 12" id="KW-0808">Transferase</keyword>
<sequence length="256" mass="29217">MDTQPTELVSSPIPQPIPAAPPAKKRPGLLRRWVKRLVWSIVLLLLGFHLLVFLLLAYWKGQPVHTSAFMLRHNLSTFSRVQQTWVDDSQIARVVKQAAIASEDAQFSNHDGFDWNGIEHAMRRNQRSGTIRAGGSTISQQLAKNLFLFAERSYVRKAEEAVITVMMESMWSKERILTVYLNVAEFGEGIYGIEAAAQHYYHKPASRLRAGEAASLIAMLPNPKYFQQHRNDRRLRNKTRIILRRMGSADLPPDEE</sequence>
<dbReference type="InterPro" id="IPR011812">
    <property type="entry name" value="Pep_trsgly"/>
</dbReference>